<dbReference type="Proteomes" id="UP000030816">
    <property type="component" value="Unassembled WGS sequence"/>
</dbReference>
<reference evidence="3 4" key="1">
    <citation type="journal article" date="2014" name="Proc. Natl. Acad. Sci. U.S.A.">
        <title>Trajectory and genomic determinants of fungal-pathogen speciation and host adaptation.</title>
        <authorList>
            <person name="Hu X."/>
            <person name="Xiao G."/>
            <person name="Zheng P."/>
            <person name="Shang Y."/>
            <person name="Su Y."/>
            <person name="Zhang X."/>
            <person name="Liu X."/>
            <person name="Zhan S."/>
            <person name="St Leger R.J."/>
            <person name="Wang C."/>
        </authorList>
    </citation>
    <scope>NUCLEOTIDE SEQUENCE [LARGE SCALE GENOMIC DNA]</scope>
    <source>
        <strain evidence="3 4">ARSEF 1941</strain>
    </source>
</reference>
<dbReference type="STRING" id="1081103.A0A0B2WKA9"/>
<keyword evidence="2" id="KW-0732">Signal</keyword>
<dbReference type="RefSeq" id="XP_040675180.1">
    <property type="nucleotide sequence ID" value="XM_040826842.1"/>
</dbReference>
<evidence type="ECO:0008006" key="5">
    <source>
        <dbReference type="Google" id="ProtNLM"/>
    </source>
</evidence>
<comment type="caution">
    <text evidence="3">The sequence shown here is derived from an EMBL/GenBank/DDBJ whole genome shotgun (WGS) entry which is preliminary data.</text>
</comment>
<protein>
    <recommendedName>
        <fullName evidence="5">Cell wall protein</fullName>
    </recommendedName>
</protein>
<feature type="compositionally biased region" description="Polar residues" evidence="1">
    <location>
        <begin position="119"/>
        <end position="130"/>
    </location>
</feature>
<feature type="compositionally biased region" description="Low complexity" evidence="1">
    <location>
        <begin position="131"/>
        <end position="157"/>
    </location>
</feature>
<evidence type="ECO:0000313" key="4">
    <source>
        <dbReference type="Proteomes" id="UP000030816"/>
    </source>
</evidence>
<feature type="compositionally biased region" description="Low complexity" evidence="1">
    <location>
        <begin position="88"/>
        <end position="99"/>
    </location>
</feature>
<evidence type="ECO:0000256" key="2">
    <source>
        <dbReference type="SAM" id="SignalP"/>
    </source>
</evidence>
<feature type="signal peptide" evidence="2">
    <location>
        <begin position="1"/>
        <end position="19"/>
    </location>
</feature>
<evidence type="ECO:0000313" key="3">
    <source>
        <dbReference type="EMBL" id="KHN94114.1"/>
    </source>
</evidence>
<feature type="region of interest" description="Disordered" evidence="1">
    <location>
        <begin position="35"/>
        <end position="157"/>
    </location>
</feature>
<organism evidence="3 4">
    <name type="scientific">Metarhizium album (strain ARSEF 1941)</name>
    <dbReference type="NCBI Taxonomy" id="1081103"/>
    <lineage>
        <taxon>Eukaryota</taxon>
        <taxon>Fungi</taxon>
        <taxon>Dikarya</taxon>
        <taxon>Ascomycota</taxon>
        <taxon>Pezizomycotina</taxon>
        <taxon>Sordariomycetes</taxon>
        <taxon>Hypocreomycetidae</taxon>
        <taxon>Hypocreales</taxon>
        <taxon>Clavicipitaceae</taxon>
        <taxon>Metarhizium</taxon>
    </lineage>
</organism>
<feature type="chain" id="PRO_5002078285" description="Cell wall protein" evidence="2">
    <location>
        <begin position="20"/>
        <end position="195"/>
    </location>
</feature>
<dbReference type="EMBL" id="AZHE01000041">
    <property type="protein sequence ID" value="KHN94114.1"/>
    <property type="molecule type" value="Genomic_DNA"/>
</dbReference>
<sequence length="195" mass="19008">MKSSLVAVALALLPGTAVAGPAAVRQILAMDNEKEAPGLAKQQTDEIDDFVTSLRKRSPQALDSDGDGIDDVSEEPDATETPTDAQTGDSDPGNPGNDGESVENGGVDPDQAPVDDCPITSSIPSETDNSAVTAPAAGAGDGTGNAPAGATSPTTTTTVTVTAIPTAASAPGRGFLGGGFPGGGILGGSIIPGIL</sequence>
<proteinExistence type="predicted"/>
<evidence type="ECO:0000256" key="1">
    <source>
        <dbReference type="SAM" id="MobiDB-lite"/>
    </source>
</evidence>
<dbReference type="AlphaFoldDB" id="A0A0B2WKA9"/>
<name>A0A0B2WKA9_METAS</name>
<dbReference type="HOGENOM" id="CLU_1396641_0_0_1"/>
<gene>
    <name evidence="3" type="ORF">MAM_08044</name>
</gene>
<dbReference type="GeneID" id="63742499"/>
<accession>A0A0B2WKA9</accession>
<keyword evidence="4" id="KW-1185">Reference proteome</keyword>
<feature type="compositionally biased region" description="Acidic residues" evidence="1">
    <location>
        <begin position="64"/>
        <end position="78"/>
    </location>
</feature>